<dbReference type="NCBIfam" id="TIGR01174">
    <property type="entry name" value="ftsA"/>
    <property type="match status" value="1"/>
</dbReference>
<feature type="domain" description="SHS2" evidence="6">
    <location>
        <begin position="7"/>
        <end position="193"/>
    </location>
</feature>
<evidence type="ECO:0000256" key="2">
    <source>
        <dbReference type="ARBA" id="ARBA00022618"/>
    </source>
</evidence>
<dbReference type="GO" id="GO:0032153">
    <property type="term" value="C:cell division site"/>
    <property type="evidence" value="ECO:0007669"/>
    <property type="project" value="UniProtKB-UniRule"/>
</dbReference>
<comment type="subunit">
    <text evidence="5">Self-interacts. Interacts with FtsZ.</text>
</comment>
<dbReference type="PIRSF" id="PIRSF003101">
    <property type="entry name" value="FtsA"/>
    <property type="match status" value="1"/>
</dbReference>
<dbReference type="GO" id="GO:0009898">
    <property type="term" value="C:cytoplasmic side of plasma membrane"/>
    <property type="evidence" value="ECO:0007669"/>
    <property type="project" value="UniProtKB-UniRule"/>
</dbReference>
<comment type="function">
    <text evidence="5">Cell division protein that is involved in the assembly of the Z ring. May serve as a membrane anchor for the Z ring.</text>
</comment>
<evidence type="ECO:0000256" key="1">
    <source>
        <dbReference type="ARBA" id="ARBA00022475"/>
    </source>
</evidence>
<keyword evidence="1 5" id="KW-1003">Cell membrane</keyword>
<keyword evidence="4 5" id="KW-0131">Cell cycle</keyword>
<name>A0A2T2XFL4_9FIRM</name>
<dbReference type="Gene3D" id="3.30.420.40">
    <property type="match status" value="1"/>
</dbReference>
<evidence type="ECO:0000256" key="5">
    <source>
        <dbReference type="HAMAP-Rule" id="MF_02033"/>
    </source>
</evidence>
<dbReference type="InterPro" id="IPR020823">
    <property type="entry name" value="Cell_div_FtsA"/>
</dbReference>
<gene>
    <name evidence="5 7" type="primary">ftsA</name>
    <name evidence="7" type="ORF">C7B46_10540</name>
</gene>
<dbReference type="GO" id="GO:0043093">
    <property type="term" value="P:FtsZ-dependent cytokinesis"/>
    <property type="evidence" value="ECO:0007669"/>
    <property type="project" value="UniProtKB-UniRule"/>
</dbReference>
<organism evidence="7 8">
    <name type="scientific">Sulfobacillus benefaciens</name>
    <dbReference type="NCBI Taxonomy" id="453960"/>
    <lineage>
        <taxon>Bacteria</taxon>
        <taxon>Bacillati</taxon>
        <taxon>Bacillota</taxon>
        <taxon>Clostridia</taxon>
        <taxon>Eubacteriales</taxon>
        <taxon>Clostridiales Family XVII. Incertae Sedis</taxon>
        <taxon>Sulfobacillus</taxon>
    </lineage>
</organism>
<dbReference type="PANTHER" id="PTHR32432:SF4">
    <property type="entry name" value="CELL DIVISION PROTEIN FTSA"/>
    <property type="match status" value="1"/>
</dbReference>
<comment type="subcellular location">
    <subcellularLocation>
        <location evidence="5">Cell membrane</location>
        <topology evidence="5">Peripheral membrane protein</topology>
        <orientation evidence="5">Cytoplasmic side</orientation>
    </subcellularLocation>
    <text evidence="5">Localizes to the Z ring in an FtsZ-dependent manner. Targeted to the membrane through a conserved C-terminal amphipathic helix.</text>
</comment>
<dbReference type="AlphaFoldDB" id="A0A2T2XFL4"/>
<dbReference type="InterPro" id="IPR043129">
    <property type="entry name" value="ATPase_NBD"/>
</dbReference>
<evidence type="ECO:0000256" key="4">
    <source>
        <dbReference type="ARBA" id="ARBA00023306"/>
    </source>
</evidence>
<proteinExistence type="inferred from homology"/>
<dbReference type="SUPFAM" id="SSF53067">
    <property type="entry name" value="Actin-like ATPase domain"/>
    <property type="match status" value="2"/>
</dbReference>
<reference evidence="7 8" key="1">
    <citation type="journal article" date="2014" name="BMC Genomics">
        <title>Comparison of environmental and isolate Sulfobacillus genomes reveals diverse carbon, sulfur, nitrogen, and hydrogen metabolisms.</title>
        <authorList>
            <person name="Justice N.B."/>
            <person name="Norman A."/>
            <person name="Brown C.T."/>
            <person name="Singh A."/>
            <person name="Thomas B.C."/>
            <person name="Banfield J.F."/>
        </authorList>
    </citation>
    <scope>NUCLEOTIDE SEQUENCE [LARGE SCALE GENOMIC DNA]</scope>
    <source>
        <strain evidence="7">AMDSBA4</strain>
    </source>
</reference>
<dbReference type="HAMAP" id="MF_02033">
    <property type="entry name" value="FtsA"/>
    <property type="match status" value="1"/>
</dbReference>
<evidence type="ECO:0000313" key="7">
    <source>
        <dbReference type="EMBL" id="PSR33267.1"/>
    </source>
</evidence>
<dbReference type="Pfam" id="PF14450">
    <property type="entry name" value="FtsA"/>
    <property type="match status" value="1"/>
</dbReference>
<protein>
    <recommendedName>
        <fullName evidence="5">Cell division protein FtsA</fullName>
    </recommendedName>
</protein>
<dbReference type="Pfam" id="PF02491">
    <property type="entry name" value="SHS2_FTSA"/>
    <property type="match status" value="1"/>
</dbReference>
<comment type="similarity">
    <text evidence="5">Belongs to the FtsA/MreB family.</text>
</comment>
<evidence type="ECO:0000259" key="6">
    <source>
        <dbReference type="SMART" id="SM00842"/>
    </source>
</evidence>
<keyword evidence="3 5" id="KW-0472">Membrane</keyword>
<sequence length="398" mass="42104">MPKRPLILAIDVGTTKVSALVAEVRPDGELAVLGISATPVVGMRRGLVFEVERVALAIRDAVNRSNSMAGTDLTQAAVAVNGDHLTIVPGQARMGLKTGTIREEDVRAVLTKAAQIPLDGDHEAIQTLRRGISVDGFRGVVDPVGMVAHQLEADVFVVSGASTVVRNLRRVVTMAGITPTILVPTPRASAEAVLSDDEKQLGVVHLDIGGGTTGITVYRSGHLQYLGVVPLGGESITSDLSVGLGVVATQAERLKLEYAAVGADREGTLEVRAVSGQSVKLIPVKELEDIVEARVDEWTQFVESHLQRIEWPKGPAAGVVMTGGGAMLKGLASHIESRWGWPVRLGAPFGLGGLSDLSKSPGYATVVGVAKNAMAGGVRPEPETVWDRIIKFWMHLWT</sequence>
<keyword evidence="2 5" id="KW-0132">Cell division</keyword>
<dbReference type="SMART" id="SM00842">
    <property type="entry name" value="FtsA"/>
    <property type="match status" value="1"/>
</dbReference>
<evidence type="ECO:0000256" key="3">
    <source>
        <dbReference type="ARBA" id="ARBA00023136"/>
    </source>
</evidence>
<accession>A0A2T2XFL4</accession>
<dbReference type="InterPro" id="IPR050696">
    <property type="entry name" value="FtsA/MreB"/>
</dbReference>
<dbReference type="PANTHER" id="PTHR32432">
    <property type="entry name" value="CELL DIVISION PROTEIN FTSA-RELATED"/>
    <property type="match status" value="1"/>
</dbReference>
<comment type="caution">
    <text evidence="7">The sequence shown here is derived from an EMBL/GenBank/DDBJ whole genome shotgun (WGS) entry which is preliminary data.</text>
</comment>
<dbReference type="EMBL" id="PXYW01000023">
    <property type="protein sequence ID" value="PSR33267.1"/>
    <property type="molecule type" value="Genomic_DNA"/>
</dbReference>
<evidence type="ECO:0000313" key="8">
    <source>
        <dbReference type="Proteomes" id="UP000242972"/>
    </source>
</evidence>
<dbReference type="InterPro" id="IPR003494">
    <property type="entry name" value="SHS2_FtsA"/>
</dbReference>
<dbReference type="Proteomes" id="UP000242972">
    <property type="component" value="Unassembled WGS sequence"/>
</dbReference>
<dbReference type="CDD" id="cd24048">
    <property type="entry name" value="ASKHA_NBD_FtsA"/>
    <property type="match status" value="1"/>
</dbReference>